<accession>A0A8J6TXA2</accession>
<evidence type="ECO:0000313" key="8">
    <source>
        <dbReference type="Proteomes" id="UP000652681"/>
    </source>
</evidence>
<dbReference type="GO" id="GO:0043190">
    <property type="term" value="C:ATP-binding cassette (ABC) transporter complex"/>
    <property type="evidence" value="ECO:0007669"/>
    <property type="project" value="TreeGrafter"/>
</dbReference>
<dbReference type="Pfam" id="PF03739">
    <property type="entry name" value="LptF_LptG"/>
    <property type="match status" value="1"/>
</dbReference>
<feature type="transmembrane region" description="Helical" evidence="6">
    <location>
        <begin position="101"/>
        <end position="124"/>
    </location>
</feature>
<dbReference type="EMBL" id="JACVEL010000003">
    <property type="protein sequence ID" value="MBC9812236.1"/>
    <property type="molecule type" value="Genomic_DNA"/>
</dbReference>
<keyword evidence="5 6" id="KW-0472">Membrane</keyword>
<dbReference type="Proteomes" id="UP000652681">
    <property type="component" value="Unassembled WGS sequence"/>
</dbReference>
<evidence type="ECO:0000313" key="7">
    <source>
        <dbReference type="EMBL" id="MBC9812236.1"/>
    </source>
</evidence>
<sequence>MLKILDKYIIRKFLTTFFFMLGIIMLLAMVFDLSDRLGEFLSNKAPFSEIVFTYYLNFILLYGNSFSFMIVFISVIWFTAKMAQDTEIIPIWNSGKPFSRFIRPYMIGATILVIISLFINHIILPASNKGRLDFEDKYYRNALSVSNYFADFPGNQTVQFGSYTSEENVVQQFILQRYNKNNTLSYILVARTAENKDGTNKWVLKDYYERYVGYPKDKITEGKQKDTTFVFKISEMAARDNISSAMKSGDLKKFIERERSKGSGKIPLYELELYQRTANPFATYVLTIIGIAVSSQKKRGGIGVNIAIGLAIVLVYVFAMKIMAVAAENVGFPAIIASWIPNILFGLVAVVMYRFAQK</sequence>
<feature type="transmembrane region" description="Helical" evidence="6">
    <location>
        <begin position="277"/>
        <end position="295"/>
    </location>
</feature>
<evidence type="ECO:0000256" key="1">
    <source>
        <dbReference type="ARBA" id="ARBA00004651"/>
    </source>
</evidence>
<dbReference type="InterPro" id="IPR005495">
    <property type="entry name" value="LptG/LptF_permease"/>
</dbReference>
<evidence type="ECO:0000256" key="5">
    <source>
        <dbReference type="ARBA" id="ARBA00023136"/>
    </source>
</evidence>
<comment type="subcellular location">
    <subcellularLocation>
        <location evidence="1">Cell membrane</location>
        <topology evidence="1">Multi-pass membrane protein</topology>
    </subcellularLocation>
</comment>
<keyword evidence="3 6" id="KW-0812">Transmembrane</keyword>
<reference evidence="7" key="1">
    <citation type="submission" date="2020-09" db="EMBL/GenBank/DDBJ databases">
        <title>Taishania pollutisoli gen. nov., sp. nov., Isolated from Tetrabromobisphenol A-Contaminated Soil.</title>
        <authorList>
            <person name="Chen Q."/>
        </authorList>
    </citation>
    <scope>NUCLEOTIDE SEQUENCE</scope>
    <source>
        <strain evidence="7">CZZ-1</strain>
    </source>
</reference>
<keyword evidence="2" id="KW-1003">Cell membrane</keyword>
<feature type="transmembrane region" description="Helical" evidence="6">
    <location>
        <begin position="302"/>
        <end position="324"/>
    </location>
</feature>
<proteinExistence type="predicted"/>
<keyword evidence="4 6" id="KW-1133">Transmembrane helix</keyword>
<dbReference type="GO" id="GO:0015920">
    <property type="term" value="P:lipopolysaccharide transport"/>
    <property type="evidence" value="ECO:0007669"/>
    <property type="project" value="TreeGrafter"/>
</dbReference>
<dbReference type="AlphaFoldDB" id="A0A8J6TXA2"/>
<organism evidence="7 8">
    <name type="scientific">Taishania pollutisoli</name>
    <dbReference type="NCBI Taxonomy" id="2766479"/>
    <lineage>
        <taxon>Bacteria</taxon>
        <taxon>Pseudomonadati</taxon>
        <taxon>Bacteroidota</taxon>
        <taxon>Flavobacteriia</taxon>
        <taxon>Flavobacteriales</taxon>
        <taxon>Crocinitomicaceae</taxon>
        <taxon>Taishania</taxon>
    </lineage>
</organism>
<dbReference type="PANTHER" id="PTHR33529">
    <property type="entry name" value="SLR0882 PROTEIN-RELATED"/>
    <property type="match status" value="1"/>
</dbReference>
<comment type="caution">
    <text evidence="7">The sequence shown here is derived from an EMBL/GenBank/DDBJ whole genome shotgun (WGS) entry which is preliminary data.</text>
</comment>
<feature type="transmembrane region" description="Helical" evidence="6">
    <location>
        <begin position="12"/>
        <end position="34"/>
    </location>
</feature>
<protein>
    <submittedName>
        <fullName evidence="7">LptF/LptG family permease</fullName>
    </submittedName>
</protein>
<feature type="transmembrane region" description="Helical" evidence="6">
    <location>
        <begin position="330"/>
        <end position="353"/>
    </location>
</feature>
<dbReference type="PANTHER" id="PTHR33529:SF8">
    <property type="entry name" value="PERMEASE, YJGP_YJGQ FAMILY"/>
    <property type="match status" value="1"/>
</dbReference>
<gene>
    <name evidence="7" type="ORF">H9Y05_07055</name>
</gene>
<evidence type="ECO:0000256" key="3">
    <source>
        <dbReference type="ARBA" id="ARBA00022692"/>
    </source>
</evidence>
<keyword evidence="8" id="KW-1185">Reference proteome</keyword>
<evidence type="ECO:0000256" key="2">
    <source>
        <dbReference type="ARBA" id="ARBA00022475"/>
    </source>
</evidence>
<evidence type="ECO:0000256" key="4">
    <source>
        <dbReference type="ARBA" id="ARBA00022989"/>
    </source>
</evidence>
<feature type="transmembrane region" description="Helical" evidence="6">
    <location>
        <begin position="54"/>
        <end position="80"/>
    </location>
</feature>
<evidence type="ECO:0000256" key="6">
    <source>
        <dbReference type="SAM" id="Phobius"/>
    </source>
</evidence>
<name>A0A8J6TXA2_9FLAO</name>
<dbReference type="RefSeq" id="WP_163490038.1">
    <property type="nucleotide sequence ID" value="NZ_JACVEL010000003.1"/>
</dbReference>